<sequence>MTAIEFISAQAQTRRDYALGLIRNVQQMSAIATPRLNHGLLNLAQHGRVAFHFHPDRLDYRGWPVIAGLLSDGEYRSQFETRVSNGKLSPQLGGARDHWENQLFGHCYVGAKLRPKYGALDIGLHQNGPSARFGSCYLLSTPELLSQCTFCYLDSCREPREKGTLACFEDVFAALFNESFERDATLGVNALRPPALVDYLCEELPRGVDARFLRPMSRDLDHYIEAQCHGELSLTQDIDVLVADPSYKDTAIEVLMQRLCDRYQIRLCWHQGFVMAAADVPADFRGATMPQLAAKVAREGVLTPAILGEAEVSVRREPERWRGLGNEADLLQQFKLLWHVLVRFGAVGA</sequence>
<dbReference type="Pfam" id="PF12294">
    <property type="entry name" value="DUF3626"/>
    <property type="match status" value="1"/>
</dbReference>
<dbReference type="OrthoDB" id="3770261at2"/>
<evidence type="ECO:0000313" key="2">
    <source>
        <dbReference type="Proteomes" id="UP000294832"/>
    </source>
</evidence>
<dbReference type="InterPro" id="IPR022074">
    <property type="entry name" value="DUF3626"/>
</dbReference>
<evidence type="ECO:0000313" key="1">
    <source>
        <dbReference type="EMBL" id="TCN88939.1"/>
    </source>
</evidence>
<protein>
    <submittedName>
        <fullName evidence="1">Uncharacterized protein DUF3626</fullName>
    </submittedName>
</protein>
<dbReference type="AlphaFoldDB" id="A0A4R2FG85"/>
<dbReference type="RefSeq" id="WP_133037878.1">
    <property type="nucleotide sequence ID" value="NZ_SLWF01000003.1"/>
</dbReference>
<dbReference type="Proteomes" id="UP000294832">
    <property type="component" value="Unassembled WGS sequence"/>
</dbReference>
<accession>A0A4R2FG85</accession>
<dbReference type="EMBL" id="SLWF01000003">
    <property type="protein sequence ID" value="TCN88939.1"/>
    <property type="molecule type" value="Genomic_DNA"/>
</dbReference>
<comment type="caution">
    <text evidence="1">The sequence shown here is derived from an EMBL/GenBank/DDBJ whole genome shotgun (WGS) entry which is preliminary data.</text>
</comment>
<proteinExistence type="predicted"/>
<organism evidence="1 2">
    <name type="scientific">Shewanella fodinae</name>
    <dbReference type="NCBI Taxonomy" id="552357"/>
    <lineage>
        <taxon>Bacteria</taxon>
        <taxon>Pseudomonadati</taxon>
        <taxon>Pseudomonadota</taxon>
        <taxon>Gammaproteobacteria</taxon>
        <taxon>Alteromonadales</taxon>
        <taxon>Shewanellaceae</taxon>
        <taxon>Shewanella</taxon>
    </lineage>
</organism>
<reference evidence="1 2" key="1">
    <citation type="submission" date="2019-03" db="EMBL/GenBank/DDBJ databases">
        <title>Freshwater and sediment microbial communities from various areas in North America, analyzing microbe dynamics in response to fracking.</title>
        <authorList>
            <person name="Lamendella R."/>
        </authorList>
    </citation>
    <scope>NUCLEOTIDE SEQUENCE [LARGE SCALE GENOMIC DNA]</scope>
    <source>
        <strain evidence="1 2">74A</strain>
    </source>
</reference>
<gene>
    <name evidence="1" type="ORF">EDC91_103120</name>
</gene>
<name>A0A4R2FG85_9GAMM</name>
<keyword evidence="2" id="KW-1185">Reference proteome</keyword>